<keyword evidence="1" id="KW-0456">Lyase</keyword>
<name>A0A178MGD1_9CHLR</name>
<dbReference type="EMBL" id="LWQS01000040">
    <property type="protein sequence ID" value="OAN47024.1"/>
    <property type="molecule type" value="Genomic_DNA"/>
</dbReference>
<dbReference type="PANTHER" id="PTHR38657">
    <property type="entry name" value="SLR1343 PROTEIN"/>
    <property type="match status" value="1"/>
</dbReference>
<dbReference type="Gene3D" id="1.10.579.10">
    <property type="entry name" value="DNA Cyclobutane Dipyrimidine Photolyase, subunit A, domain 3"/>
    <property type="match status" value="1"/>
</dbReference>
<dbReference type="Gene3D" id="1.10.10.1710">
    <property type="entry name" value="Deoxyribodipyrimidine photolyase-related"/>
    <property type="match status" value="1"/>
</dbReference>
<gene>
    <name evidence="1" type="ORF">A6A03_11225</name>
</gene>
<accession>A0A178MGD1</accession>
<protein>
    <submittedName>
        <fullName evidence="1">Deoxyribodipyrimidine photolyase</fullName>
    </submittedName>
</protein>
<keyword evidence="2" id="KW-1185">Reference proteome</keyword>
<comment type="caution">
    <text evidence="1">The sequence shown here is derived from an EMBL/GenBank/DDBJ whole genome shotgun (WGS) entry which is preliminary data.</text>
</comment>
<dbReference type="STRING" id="1707952.A6A03_11225"/>
<dbReference type="Gene3D" id="1.25.40.80">
    <property type="match status" value="1"/>
</dbReference>
<dbReference type="AlphaFoldDB" id="A0A178MGD1"/>
<dbReference type="OrthoDB" id="5288100at2"/>
<proteinExistence type="predicted"/>
<dbReference type="InterPro" id="IPR007357">
    <property type="entry name" value="PhrB-like"/>
</dbReference>
<organism evidence="1 2">
    <name type="scientific">Chloroflexus islandicus</name>
    <dbReference type="NCBI Taxonomy" id="1707952"/>
    <lineage>
        <taxon>Bacteria</taxon>
        <taxon>Bacillati</taxon>
        <taxon>Chloroflexota</taxon>
        <taxon>Chloroflexia</taxon>
        <taxon>Chloroflexales</taxon>
        <taxon>Chloroflexineae</taxon>
        <taxon>Chloroflexaceae</taxon>
        <taxon>Chloroflexus</taxon>
    </lineage>
</organism>
<dbReference type="Proteomes" id="UP000078287">
    <property type="component" value="Unassembled WGS sequence"/>
</dbReference>
<sequence length="497" mass="55773">MTALAESVWILGDQLSPTHPGLAPNRRVVLIESLARLNQRPYHRRKLVLIISAMRHYAAELRAAGYEVDLRTAPDFLSGLRDHITAFGIRHLICVAAAEYSTRQFQQRLAAELGIAVTILPNTLFLVERYPPARPPALMEPFYRAMRRQTGLLIEPDGEPTGGVWNLDHENRRRYDGRPVPPPLRFPPDVITSQTIADLADACPNAIGSADGFDLPVTRAQALAALADFITHRLPDFGPFEDAMSAEHELLFHSRLSPLLNIGLLDPLETAQAAVTAYQRGHAPLASVEGFVRQIIGWREYIYYRYWELMPGLLQANAWGAERPLPAWYWTGQTRMRCLSCVIERVLRTGYCHHIERLMVLCNFALLAGIRPQAVNDWFLECYVDAYEWVVTPNVIGMGLNADGGRTATKPYLASAAYIDKMSDYCKGCFYDRKARVGPRACPFNTLYWNFLSSHETRLRANPRLGPAVLGLSRLSAAEREAIVAQAAEILERIGEL</sequence>
<evidence type="ECO:0000313" key="1">
    <source>
        <dbReference type="EMBL" id="OAN47024.1"/>
    </source>
</evidence>
<dbReference type="InterPro" id="IPR052551">
    <property type="entry name" value="UV-DNA_repair_photolyase"/>
</dbReference>
<evidence type="ECO:0000313" key="2">
    <source>
        <dbReference type="Proteomes" id="UP000078287"/>
    </source>
</evidence>
<dbReference type="RefSeq" id="WP_066785054.1">
    <property type="nucleotide sequence ID" value="NZ_LWQS01000040.1"/>
</dbReference>
<dbReference type="PANTHER" id="PTHR38657:SF1">
    <property type="entry name" value="SLR1343 PROTEIN"/>
    <property type="match status" value="1"/>
</dbReference>
<dbReference type="GO" id="GO:0016829">
    <property type="term" value="F:lyase activity"/>
    <property type="evidence" value="ECO:0007669"/>
    <property type="project" value="UniProtKB-KW"/>
</dbReference>
<dbReference type="InterPro" id="IPR014729">
    <property type="entry name" value="Rossmann-like_a/b/a_fold"/>
</dbReference>
<dbReference type="SUPFAM" id="SSF48173">
    <property type="entry name" value="Cryptochrome/photolyase FAD-binding domain"/>
    <property type="match status" value="1"/>
</dbReference>
<dbReference type="Pfam" id="PF04244">
    <property type="entry name" value="DPRP"/>
    <property type="match status" value="1"/>
</dbReference>
<dbReference type="Gene3D" id="3.40.50.620">
    <property type="entry name" value="HUPs"/>
    <property type="match status" value="1"/>
</dbReference>
<reference evidence="1 2" key="1">
    <citation type="submission" date="2016-04" db="EMBL/GenBank/DDBJ databases">
        <title>Chloroflexus islandicus sp. nov., a thermophilic filamentous anoxygenic phototrophic bacterium from geyser Strokkur (Iceland).</title>
        <authorList>
            <person name="Gaisin V.A."/>
            <person name="Kalashnikov A.M."/>
            <person name="Sukhacheva M.V."/>
            <person name="Grouzdev D.S."/>
            <person name="Ivanov T.M."/>
            <person name="Kuznetsov B."/>
            <person name="Gorlenko V.M."/>
        </authorList>
    </citation>
    <scope>NUCLEOTIDE SEQUENCE [LARGE SCALE GENOMIC DNA]</scope>
    <source>
        <strain evidence="2">isl-2</strain>
    </source>
</reference>
<dbReference type="InterPro" id="IPR036134">
    <property type="entry name" value="Crypto/Photolyase_FAD-like_sf"/>
</dbReference>